<feature type="coiled-coil region" evidence="1">
    <location>
        <begin position="425"/>
        <end position="452"/>
    </location>
</feature>
<dbReference type="SMART" id="SM00065">
    <property type="entry name" value="GAF"/>
    <property type="match status" value="2"/>
</dbReference>
<keyword evidence="1" id="KW-0175">Coiled coil</keyword>
<dbReference type="InterPro" id="IPR000700">
    <property type="entry name" value="PAS-assoc_C"/>
</dbReference>
<dbReference type="SUPFAM" id="SSF55781">
    <property type="entry name" value="GAF domain-like"/>
    <property type="match status" value="2"/>
</dbReference>
<dbReference type="InterPro" id="IPR043128">
    <property type="entry name" value="Rev_trsase/Diguanyl_cyclase"/>
</dbReference>
<dbReference type="InterPro" id="IPR000160">
    <property type="entry name" value="GGDEF_dom"/>
</dbReference>
<comment type="caution">
    <text evidence="7">The sequence shown here is derived from an EMBL/GenBank/DDBJ whole genome shotgun (WGS) entry which is preliminary data.</text>
</comment>
<dbReference type="NCBIfam" id="TIGR00254">
    <property type="entry name" value="GGDEF"/>
    <property type="match status" value="1"/>
</dbReference>
<keyword evidence="2" id="KW-0812">Transmembrane</keyword>
<dbReference type="SMART" id="SM00471">
    <property type="entry name" value="HDc"/>
    <property type="match status" value="1"/>
</dbReference>
<evidence type="ECO:0000259" key="3">
    <source>
        <dbReference type="PROSITE" id="PS50112"/>
    </source>
</evidence>
<dbReference type="Pfam" id="PF13426">
    <property type="entry name" value="PAS_9"/>
    <property type="match status" value="1"/>
</dbReference>
<name>A0ABU3P2M0_9FIRM</name>
<evidence type="ECO:0000259" key="5">
    <source>
        <dbReference type="PROSITE" id="PS50887"/>
    </source>
</evidence>
<dbReference type="PROSITE" id="PS50113">
    <property type="entry name" value="PAC"/>
    <property type="match status" value="1"/>
</dbReference>
<dbReference type="InterPro" id="IPR029787">
    <property type="entry name" value="Nucleotide_cyclase"/>
</dbReference>
<dbReference type="SUPFAM" id="SSF55785">
    <property type="entry name" value="PYP-like sensor domain (PAS domain)"/>
    <property type="match status" value="3"/>
</dbReference>
<dbReference type="CDD" id="cd12915">
    <property type="entry name" value="PDC2_DGC_like"/>
    <property type="match status" value="1"/>
</dbReference>
<dbReference type="SUPFAM" id="SSF109604">
    <property type="entry name" value="HD-domain/PDEase-like"/>
    <property type="match status" value="1"/>
</dbReference>
<evidence type="ECO:0000256" key="1">
    <source>
        <dbReference type="SAM" id="Coils"/>
    </source>
</evidence>
<dbReference type="PROSITE" id="PS50887">
    <property type="entry name" value="GGDEF"/>
    <property type="match status" value="1"/>
</dbReference>
<dbReference type="PANTHER" id="PTHR43155">
    <property type="entry name" value="CYCLIC DI-GMP PHOSPHODIESTERASE PA4108-RELATED"/>
    <property type="match status" value="1"/>
</dbReference>
<dbReference type="InterPro" id="IPR013656">
    <property type="entry name" value="PAS_4"/>
</dbReference>
<dbReference type="RefSeq" id="WP_413781727.1">
    <property type="nucleotide sequence ID" value="NZ_JAUOZS010000001.1"/>
</dbReference>
<feature type="domain" description="PAC" evidence="4">
    <location>
        <begin position="385"/>
        <end position="437"/>
    </location>
</feature>
<dbReference type="PROSITE" id="PS50112">
    <property type="entry name" value="PAS"/>
    <property type="match status" value="2"/>
</dbReference>
<feature type="domain" description="PAS" evidence="3">
    <location>
        <begin position="983"/>
        <end position="1054"/>
    </location>
</feature>
<organism evidence="7 8">
    <name type="scientific">Anaeroselena agilis</name>
    <dbReference type="NCBI Taxonomy" id="3063788"/>
    <lineage>
        <taxon>Bacteria</taxon>
        <taxon>Bacillati</taxon>
        <taxon>Bacillota</taxon>
        <taxon>Negativicutes</taxon>
        <taxon>Acetonemataceae</taxon>
        <taxon>Anaeroselena</taxon>
    </lineage>
</organism>
<evidence type="ECO:0000259" key="6">
    <source>
        <dbReference type="PROSITE" id="PS51832"/>
    </source>
</evidence>
<dbReference type="PROSITE" id="PS51832">
    <property type="entry name" value="HD_GYP"/>
    <property type="match status" value="1"/>
</dbReference>
<dbReference type="Gene3D" id="1.10.3210.10">
    <property type="entry name" value="Hypothetical protein af1432"/>
    <property type="match status" value="1"/>
</dbReference>
<dbReference type="Gene3D" id="3.30.70.270">
    <property type="match status" value="1"/>
</dbReference>
<feature type="domain" description="PAS" evidence="3">
    <location>
        <begin position="860"/>
        <end position="930"/>
    </location>
</feature>
<keyword evidence="2" id="KW-1133">Transmembrane helix</keyword>
<evidence type="ECO:0000313" key="7">
    <source>
        <dbReference type="EMBL" id="MDT8903267.1"/>
    </source>
</evidence>
<dbReference type="PANTHER" id="PTHR43155:SF2">
    <property type="entry name" value="CYCLIC DI-GMP PHOSPHODIESTERASE PA4108"/>
    <property type="match status" value="1"/>
</dbReference>
<dbReference type="CDD" id="cd00130">
    <property type="entry name" value="PAS"/>
    <property type="match status" value="1"/>
</dbReference>
<sequence>MSAFLRFRQFALRLYGWLRPDLAVLLFGFFVLCAIWGGAYWQTEKDRQVTLDAIRHDGATLSVTFEENVNRILKLYDQYLKIIKANYEENQAVTPELRRLIISLARDPVVNQGAIINPAGEMVVSLLLPPSGLTFSREPHFLAQQKATLGGLYVGEPFIGRVSGKPSIALSRRISNPDGTFGGIAYLALSADYLSSFYRDMGLDEHYVIRVIGTDRTVRASSTPSEVGARVAGGPLFDALAKSPAGFFVADDSVFGQRLLVSYRLMRDYPLVVQVGVSQAVLAPLEQRRNLYIGVAWAASIFVVIFTAGIVGRARRLRLSEERFRTVVTNTPLIIYSLDEYGHFTLNEGRGLGRLGLRPGAYVGQSIFDIFKARPESLDSVRQALGGERVYFDQVIDGVYLSNRMVPMLDGAGRVKGVIGAAIDITEQKQAEERLRENEERLQESFDELYAAHEELLATEEELRLQYNIATEREEAIARRNAVLASLHEVAVGLVNRLDLYEVLTAIVAQASNLIGTPHAFLCLVDEHAGVIETKVGCGVFAGNIGNKVALTDGLLGKAYQSGEVCLVDDYSAWENRLPGEFHDNLQSVVEVPLKDGDKVIGIFGLSYLAGERKFTADEVALLGQFAELAAIALVNARLYTNLSATEHKLRDSHQDLTAAHEELLATEEELRLRYDEVLQANEQISRKNALLSIGQQTVLGVINKLDMDELLAAIIMQAAAITGVTDAFVSLPSDDGAILNIKAGLGIYSGEFPPVAVGKGLMGKVFVTGKTEVVNDYPRWPDRFTSPIGGKIHALAAAPLRDGQKIAGVLGLAHTEPGRSFDAEQIGLLEYFCEFASLALANAALHSSLQSELDERRQSETTLSEILDSTNDAIIVNDQNGGIAWTNRRTVEMFGYTEDELKQHGAVLISTPQNYPAAVEVMRRAVNEGPQTYLRETATKSGQRIVVEINARRATIDGQVCCLTVMRDITAKMQIEKDLAESEAEKQAVLDAIPDLMLIFDQNGTLLNYRKPEEIETLAEIEPETIGRNIDDLLPDDVADNFRRCISQAIATGKTQFYEYNINVRGALRYRDMRFSKVGDAVVLAMMRDMTAIKHSEAQIEFLSMHDPLTGVYNRTYFEDAMRKAAWLDKRGIAVLVCDVDGLKLINDTLGHRAGDDLLRVVAAGLRYTVVSGNDIVARIGGDEFAVIIYAPDKDKIERALEKMDRFVADYNNNNPQLPLSLSIGWAADYTSGTRAEELFKLADNEMYRRKLHQSQSMRSSIVQTMMRALEERDHITEGHADRLQHLAEKLGQQLDLPGGRLADIRLLAKFHDIGKVGIPDSILNKPGRLTEEEMTIMRRHCEIGYRIARASSELSPIAEWILKHQEWWNGKGYPLGIAGEDIPLECRILGIVDAYDAMTSNRPYRQALSHDEALAEIARCAGSQFDPHLAELFIKLFY</sequence>
<dbReference type="CDD" id="cd01949">
    <property type="entry name" value="GGDEF"/>
    <property type="match status" value="1"/>
</dbReference>
<dbReference type="CDD" id="cd00077">
    <property type="entry name" value="HDc"/>
    <property type="match status" value="1"/>
</dbReference>
<dbReference type="InterPro" id="IPR003018">
    <property type="entry name" value="GAF"/>
</dbReference>
<dbReference type="Pfam" id="PF08448">
    <property type="entry name" value="PAS_4"/>
    <property type="match status" value="1"/>
</dbReference>
<dbReference type="Pfam" id="PF13487">
    <property type="entry name" value="HD_5"/>
    <property type="match status" value="1"/>
</dbReference>
<dbReference type="Gene3D" id="3.30.450.40">
    <property type="match status" value="2"/>
</dbReference>
<feature type="domain" description="GGDEF" evidence="5">
    <location>
        <begin position="1132"/>
        <end position="1268"/>
    </location>
</feature>
<dbReference type="InterPro" id="IPR035965">
    <property type="entry name" value="PAS-like_dom_sf"/>
</dbReference>
<evidence type="ECO:0000256" key="2">
    <source>
        <dbReference type="SAM" id="Phobius"/>
    </source>
</evidence>
<dbReference type="Pfam" id="PF00990">
    <property type="entry name" value="GGDEF"/>
    <property type="match status" value="1"/>
</dbReference>
<dbReference type="InterPro" id="IPR037522">
    <property type="entry name" value="HD_GYP_dom"/>
</dbReference>
<evidence type="ECO:0000259" key="4">
    <source>
        <dbReference type="PROSITE" id="PS50113"/>
    </source>
</evidence>
<feature type="domain" description="HD-GYP" evidence="6">
    <location>
        <begin position="1256"/>
        <end position="1440"/>
    </location>
</feature>
<evidence type="ECO:0000313" key="8">
    <source>
        <dbReference type="Proteomes" id="UP001254848"/>
    </source>
</evidence>
<dbReference type="SMART" id="SM00091">
    <property type="entry name" value="PAS"/>
    <property type="match status" value="3"/>
</dbReference>
<keyword evidence="8" id="KW-1185">Reference proteome</keyword>
<gene>
    <name evidence="7" type="ORF">Q4T40_18690</name>
</gene>
<dbReference type="CDD" id="cd12914">
    <property type="entry name" value="PDC1_DGC_like"/>
    <property type="match status" value="1"/>
</dbReference>
<dbReference type="Gene3D" id="3.30.450.20">
    <property type="entry name" value="PAS domain"/>
    <property type="match status" value="5"/>
</dbReference>
<dbReference type="NCBIfam" id="TIGR00229">
    <property type="entry name" value="sensory_box"/>
    <property type="match status" value="2"/>
</dbReference>
<dbReference type="InterPro" id="IPR000014">
    <property type="entry name" value="PAS"/>
</dbReference>
<dbReference type="SUPFAM" id="SSF55073">
    <property type="entry name" value="Nucleotide cyclase"/>
    <property type="match status" value="1"/>
</dbReference>
<dbReference type="EMBL" id="JAUOZS010000001">
    <property type="protein sequence ID" value="MDT8903267.1"/>
    <property type="molecule type" value="Genomic_DNA"/>
</dbReference>
<feature type="transmembrane region" description="Helical" evidence="2">
    <location>
        <begin position="21"/>
        <end position="41"/>
    </location>
</feature>
<feature type="transmembrane region" description="Helical" evidence="2">
    <location>
        <begin position="291"/>
        <end position="311"/>
    </location>
</feature>
<accession>A0ABU3P2M0</accession>
<dbReference type="InterPro" id="IPR003607">
    <property type="entry name" value="HD/PDEase_dom"/>
</dbReference>
<reference evidence="7 8" key="1">
    <citation type="submission" date="2023-07" db="EMBL/GenBank/DDBJ databases">
        <title>The novel representative of Negativicutes class, Anaeroselena agilis gen. nov. sp. nov.</title>
        <authorList>
            <person name="Prokofeva M.I."/>
            <person name="Elcheninov A.G."/>
            <person name="Klyukina A."/>
            <person name="Kublanov I.V."/>
            <person name="Frolov E.N."/>
            <person name="Podosokorskaya O.A."/>
        </authorList>
    </citation>
    <scope>NUCLEOTIDE SEQUENCE [LARGE SCALE GENOMIC DNA]</scope>
    <source>
        <strain evidence="7 8">4137-cl</strain>
    </source>
</reference>
<dbReference type="InterPro" id="IPR029016">
    <property type="entry name" value="GAF-like_dom_sf"/>
</dbReference>
<protein>
    <submittedName>
        <fullName evidence="7">PAS domain S-box protein</fullName>
    </submittedName>
</protein>
<dbReference type="SMART" id="SM00267">
    <property type="entry name" value="GGDEF"/>
    <property type="match status" value="1"/>
</dbReference>
<keyword evidence="2" id="KW-0472">Membrane</keyword>
<proteinExistence type="predicted"/>
<dbReference type="Pfam" id="PF13185">
    <property type="entry name" value="GAF_2"/>
    <property type="match status" value="2"/>
</dbReference>
<dbReference type="Proteomes" id="UP001254848">
    <property type="component" value="Unassembled WGS sequence"/>
</dbReference>